<dbReference type="Proteomes" id="UP000053660">
    <property type="component" value="Unassembled WGS sequence"/>
</dbReference>
<dbReference type="EMBL" id="KN612797">
    <property type="protein sequence ID" value="KHJ75385.1"/>
    <property type="molecule type" value="Genomic_DNA"/>
</dbReference>
<dbReference type="AlphaFoldDB" id="A0A0B1RWF8"/>
<gene>
    <name evidence="1" type="ORF">OESDEN_24999</name>
</gene>
<protein>
    <submittedName>
        <fullName evidence="1">Uncharacterized protein</fullName>
    </submittedName>
</protein>
<accession>A0A0B1RWF8</accession>
<sequence length="43" mass="4626">MIELLHIFVISSDSSLLCNERVVCLYAGDSGPGWLPSASSDRS</sequence>
<evidence type="ECO:0000313" key="1">
    <source>
        <dbReference type="EMBL" id="KHJ75385.1"/>
    </source>
</evidence>
<reference evidence="1 2" key="1">
    <citation type="submission" date="2014-03" db="EMBL/GenBank/DDBJ databases">
        <title>Draft genome of the hookworm Oesophagostomum dentatum.</title>
        <authorList>
            <person name="Mitreva M."/>
        </authorList>
    </citation>
    <scope>NUCLEOTIDE SEQUENCE [LARGE SCALE GENOMIC DNA]</scope>
    <source>
        <strain evidence="1 2">OD-Hann</strain>
    </source>
</reference>
<proteinExistence type="predicted"/>
<organism evidence="1 2">
    <name type="scientific">Oesophagostomum dentatum</name>
    <name type="common">Nodular worm</name>
    <dbReference type="NCBI Taxonomy" id="61180"/>
    <lineage>
        <taxon>Eukaryota</taxon>
        <taxon>Metazoa</taxon>
        <taxon>Ecdysozoa</taxon>
        <taxon>Nematoda</taxon>
        <taxon>Chromadorea</taxon>
        <taxon>Rhabditida</taxon>
        <taxon>Rhabditina</taxon>
        <taxon>Rhabditomorpha</taxon>
        <taxon>Strongyloidea</taxon>
        <taxon>Strongylidae</taxon>
        <taxon>Oesophagostomum</taxon>
    </lineage>
</organism>
<evidence type="ECO:0000313" key="2">
    <source>
        <dbReference type="Proteomes" id="UP000053660"/>
    </source>
</evidence>
<name>A0A0B1RWF8_OESDE</name>
<keyword evidence="2" id="KW-1185">Reference proteome</keyword>